<organism evidence="15 16">
    <name type="scientific">Meganyctiphanes norvegica</name>
    <name type="common">Northern krill</name>
    <name type="synonym">Thysanopoda norvegica</name>
    <dbReference type="NCBI Taxonomy" id="48144"/>
    <lineage>
        <taxon>Eukaryota</taxon>
        <taxon>Metazoa</taxon>
        <taxon>Ecdysozoa</taxon>
        <taxon>Arthropoda</taxon>
        <taxon>Crustacea</taxon>
        <taxon>Multicrustacea</taxon>
        <taxon>Malacostraca</taxon>
        <taxon>Eumalacostraca</taxon>
        <taxon>Eucarida</taxon>
        <taxon>Euphausiacea</taxon>
        <taxon>Euphausiidae</taxon>
        <taxon>Meganyctiphanes</taxon>
    </lineage>
</organism>
<dbReference type="Pfam" id="PF00057">
    <property type="entry name" value="Ldl_recept_a"/>
    <property type="match status" value="1"/>
</dbReference>
<dbReference type="PRINTS" id="PR00252">
    <property type="entry name" value="NRIONCHANNEL"/>
</dbReference>
<keyword evidence="7 13" id="KW-1133">Transmembrane helix</keyword>
<dbReference type="InterPro" id="IPR036734">
    <property type="entry name" value="Neur_chan_lig-bd_sf"/>
</dbReference>
<feature type="transmembrane region" description="Helical" evidence="13">
    <location>
        <begin position="656"/>
        <end position="677"/>
    </location>
</feature>
<feature type="domain" description="C-type lectin" evidence="14">
    <location>
        <begin position="114"/>
        <end position="243"/>
    </location>
</feature>
<feature type="transmembrane region" description="Helical" evidence="13">
    <location>
        <begin position="597"/>
        <end position="619"/>
    </location>
</feature>
<evidence type="ECO:0000256" key="4">
    <source>
        <dbReference type="ARBA" id="ARBA00022475"/>
    </source>
</evidence>
<dbReference type="SUPFAM" id="SSF57424">
    <property type="entry name" value="LDL receptor-like module"/>
    <property type="match status" value="1"/>
</dbReference>
<protein>
    <recommendedName>
        <fullName evidence="14">C-type lectin domain-containing protein</fullName>
    </recommendedName>
</protein>
<keyword evidence="4" id="KW-1003">Cell membrane</keyword>
<dbReference type="InterPro" id="IPR001304">
    <property type="entry name" value="C-type_lectin-like"/>
</dbReference>
<proteinExistence type="inferred from homology"/>
<dbReference type="GO" id="GO:0005230">
    <property type="term" value="F:extracellular ligand-gated monoatomic ion channel activity"/>
    <property type="evidence" value="ECO:0007669"/>
    <property type="project" value="InterPro"/>
</dbReference>
<dbReference type="SUPFAM" id="SSF90112">
    <property type="entry name" value="Neurotransmitter-gated ion-channel transmembrane pore"/>
    <property type="match status" value="1"/>
</dbReference>
<accession>A0AAV2RBA2</accession>
<evidence type="ECO:0000256" key="3">
    <source>
        <dbReference type="ARBA" id="ARBA00022448"/>
    </source>
</evidence>
<comment type="subcellular location">
    <subcellularLocation>
        <location evidence="2">Cell membrane</location>
    </subcellularLocation>
    <subcellularLocation>
        <location evidence="1">Membrane</location>
        <topology evidence="1">Multi-pass membrane protein</topology>
    </subcellularLocation>
</comment>
<dbReference type="PROSITE" id="PS01209">
    <property type="entry name" value="LDLRA_1"/>
    <property type="match status" value="1"/>
</dbReference>
<evidence type="ECO:0000256" key="10">
    <source>
        <dbReference type="ARBA" id="ARBA00023157"/>
    </source>
</evidence>
<dbReference type="Gene3D" id="4.10.400.10">
    <property type="entry name" value="Low-density Lipoprotein Receptor"/>
    <property type="match status" value="1"/>
</dbReference>
<dbReference type="InterPro" id="IPR006028">
    <property type="entry name" value="GABAA/Glycine_rcpt"/>
</dbReference>
<dbReference type="InterPro" id="IPR023415">
    <property type="entry name" value="LDLR_class-A_CS"/>
</dbReference>
<dbReference type="Proteomes" id="UP001497623">
    <property type="component" value="Unassembled WGS sequence"/>
</dbReference>
<evidence type="ECO:0000256" key="6">
    <source>
        <dbReference type="ARBA" id="ARBA00022729"/>
    </source>
</evidence>
<dbReference type="PROSITE" id="PS00236">
    <property type="entry name" value="NEUROTR_ION_CHANNEL"/>
    <property type="match status" value="1"/>
</dbReference>
<evidence type="ECO:0000313" key="15">
    <source>
        <dbReference type="EMBL" id="CAL4120869.1"/>
    </source>
</evidence>
<dbReference type="InterPro" id="IPR016186">
    <property type="entry name" value="C-type_lectin-like/link_sf"/>
</dbReference>
<dbReference type="Gene3D" id="2.70.170.10">
    <property type="entry name" value="Neurotransmitter-gated ion-channel ligand-binding domain"/>
    <property type="match status" value="1"/>
</dbReference>
<keyword evidence="11 13" id="KW-0407">Ion channel</keyword>
<keyword evidence="10 12" id="KW-1015">Disulfide bond</keyword>
<evidence type="ECO:0000256" key="5">
    <source>
        <dbReference type="ARBA" id="ARBA00022692"/>
    </source>
</evidence>
<dbReference type="Pfam" id="PF02931">
    <property type="entry name" value="Neur_chan_LBD"/>
    <property type="match status" value="1"/>
</dbReference>
<dbReference type="InterPro" id="IPR038050">
    <property type="entry name" value="Neuro_actylchol_rec"/>
</dbReference>
<evidence type="ECO:0000313" key="16">
    <source>
        <dbReference type="Proteomes" id="UP001497623"/>
    </source>
</evidence>
<feature type="transmembrane region" description="Helical" evidence="13">
    <location>
        <begin position="626"/>
        <end position="644"/>
    </location>
</feature>
<evidence type="ECO:0000256" key="9">
    <source>
        <dbReference type="ARBA" id="ARBA00023136"/>
    </source>
</evidence>
<feature type="disulfide bond" evidence="12">
    <location>
        <begin position="349"/>
        <end position="361"/>
    </location>
</feature>
<comment type="similarity">
    <text evidence="13">Belongs to the ligand-gated ion channel (TC 1.A.9) family.</text>
</comment>
<dbReference type="InterPro" id="IPR036055">
    <property type="entry name" value="LDL_receptor-like_sf"/>
</dbReference>
<dbReference type="AlphaFoldDB" id="A0AAV2RBA2"/>
<dbReference type="GO" id="GO:0005886">
    <property type="term" value="C:plasma membrane"/>
    <property type="evidence" value="ECO:0007669"/>
    <property type="project" value="UniProtKB-SubCell"/>
</dbReference>
<evidence type="ECO:0000259" key="14">
    <source>
        <dbReference type="SMART" id="SM00034"/>
    </source>
</evidence>
<feature type="disulfide bond" evidence="12">
    <location>
        <begin position="356"/>
        <end position="374"/>
    </location>
</feature>
<feature type="transmembrane region" description="Helical" evidence="13">
    <location>
        <begin position="711"/>
        <end position="735"/>
    </location>
</feature>
<dbReference type="InterPro" id="IPR018000">
    <property type="entry name" value="Neurotransmitter_ion_chnl_CS"/>
</dbReference>
<feature type="non-terminal residue" evidence="15">
    <location>
        <position position="737"/>
    </location>
</feature>
<keyword evidence="16" id="KW-1185">Reference proteome</keyword>
<reference evidence="15 16" key="1">
    <citation type="submission" date="2024-05" db="EMBL/GenBank/DDBJ databases">
        <authorList>
            <person name="Wallberg A."/>
        </authorList>
    </citation>
    <scope>NUCLEOTIDE SEQUENCE [LARGE SCALE GENOMIC DNA]</scope>
</reference>
<dbReference type="PANTHER" id="PTHR18945">
    <property type="entry name" value="NEUROTRANSMITTER GATED ION CHANNEL"/>
    <property type="match status" value="1"/>
</dbReference>
<dbReference type="PRINTS" id="PR00253">
    <property type="entry name" value="GABAARECEPTR"/>
</dbReference>
<dbReference type="InterPro" id="IPR002172">
    <property type="entry name" value="LDrepeatLR_classA_rpt"/>
</dbReference>
<dbReference type="GO" id="GO:0004888">
    <property type="term" value="F:transmembrane signaling receptor activity"/>
    <property type="evidence" value="ECO:0007669"/>
    <property type="project" value="InterPro"/>
</dbReference>
<keyword evidence="6" id="KW-0732">Signal</keyword>
<dbReference type="Gene3D" id="3.10.100.10">
    <property type="entry name" value="Mannose-Binding Protein A, subunit A"/>
    <property type="match status" value="1"/>
</dbReference>
<evidence type="ECO:0000256" key="12">
    <source>
        <dbReference type="PROSITE-ProRule" id="PRU00124"/>
    </source>
</evidence>
<evidence type="ECO:0000256" key="8">
    <source>
        <dbReference type="ARBA" id="ARBA00023065"/>
    </source>
</evidence>
<evidence type="ECO:0000256" key="13">
    <source>
        <dbReference type="RuleBase" id="RU000687"/>
    </source>
</evidence>
<keyword evidence="3 13" id="KW-0813">Transport</keyword>
<dbReference type="CDD" id="cd00037">
    <property type="entry name" value="CLECT"/>
    <property type="match status" value="1"/>
</dbReference>
<dbReference type="InterPro" id="IPR036719">
    <property type="entry name" value="Neuro-gated_channel_TM_sf"/>
</dbReference>
<dbReference type="SUPFAM" id="SSF56436">
    <property type="entry name" value="C-type lectin-like"/>
    <property type="match status" value="1"/>
</dbReference>
<name>A0AAV2RBA2_MEGNR</name>
<keyword evidence="9 13" id="KW-0472">Membrane</keyword>
<keyword evidence="8 13" id="KW-0406">Ion transport</keyword>
<dbReference type="SMART" id="SM00034">
    <property type="entry name" value="CLECT"/>
    <property type="match status" value="1"/>
</dbReference>
<dbReference type="InterPro" id="IPR006202">
    <property type="entry name" value="Neur_chan_lig-bd"/>
</dbReference>
<dbReference type="PROSITE" id="PS50068">
    <property type="entry name" value="LDLRA_2"/>
    <property type="match status" value="1"/>
</dbReference>
<sequence length="737" mass="85340">MKVFLFKKLVVRKIQAYFSNCPRKLVHNFDFGLQIDRSLSRREKVNFMKIRVQQQQSQSGYDRVMQLYSRGLTLQEAAALASCSTADKPQGGTIVNWELAQWQLKGPVKELYLPHDHFCTEQRFRITVFPEKRPRIKAGKFCSDLKMNMALPTDEHQNKKLYEASSPFASICQPSNSYIGFLWLGAHMNKTTKHWVNHNGSLLNFNNFEGDSEGQNGCAVFKIPPHSGLWAGMSCGKSKSYCMACHEDTTVVLQLRGLCEDEYKAKFFRLHTQQYGQKTIFRGFTRYEISLKTNQEWQLVDMWRNLTLATFFTLDGTYPLGLHNWTLTTDYNICQKKEGVSQLISVSACFSWEWGCDSGSCVNLSQRCDLRVDCPDASDEKACDALLLPEDYITTLPPPPNTPGPLLLNMTISVTSFTQINIRDMKITIDYDQYISWFDGRLQYQNLKENEDLNYISAEKVWTPTLEFMNAEFPSTHRTDPTIQVQSRGEALEDDYSLARHELMYSGVDNPLTLHEKIYAPISCNMDMKMFPFDTQHCSLLIRLTSSSVFLKWGELQVNYTGERKMTEYIVEDPSIHVREESSYSIASVNFSLQRRYHYYITSLYIPTLMLLLISYASLWCPNEAYDLRVMMSLTTMLVLYSLYQQISNDLPRTSYIKSVDIWCFFALTYIFSQVVYHVLTDTRRWRCYGMKTSADDVTNIDDSPRRVSSYLLILIARIAYAFVLIIFLVVYWSVYT</sequence>
<dbReference type="InterPro" id="IPR006201">
    <property type="entry name" value="Neur_channel"/>
</dbReference>
<dbReference type="EMBL" id="CAXKWB010018414">
    <property type="protein sequence ID" value="CAL4120869.1"/>
    <property type="molecule type" value="Genomic_DNA"/>
</dbReference>
<dbReference type="Gene3D" id="1.20.58.390">
    <property type="entry name" value="Neurotransmitter-gated ion-channel transmembrane domain"/>
    <property type="match status" value="1"/>
</dbReference>
<feature type="disulfide bond" evidence="12">
    <location>
        <begin position="368"/>
        <end position="383"/>
    </location>
</feature>
<dbReference type="InterPro" id="IPR016187">
    <property type="entry name" value="CTDL_fold"/>
</dbReference>
<evidence type="ECO:0000256" key="11">
    <source>
        <dbReference type="ARBA" id="ARBA00023303"/>
    </source>
</evidence>
<comment type="caution">
    <text evidence="15">The sequence shown here is derived from an EMBL/GenBank/DDBJ whole genome shotgun (WGS) entry which is preliminary data.</text>
</comment>
<evidence type="ECO:0000256" key="7">
    <source>
        <dbReference type="ARBA" id="ARBA00022989"/>
    </source>
</evidence>
<evidence type="ECO:0000256" key="2">
    <source>
        <dbReference type="ARBA" id="ARBA00004236"/>
    </source>
</evidence>
<keyword evidence="5 13" id="KW-0812">Transmembrane</keyword>
<evidence type="ECO:0000256" key="1">
    <source>
        <dbReference type="ARBA" id="ARBA00004141"/>
    </source>
</evidence>
<dbReference type="SMART" id="SM00192">
    <property type="entry name" value="LDLa"/>
    <property type="match status" value="1"/>
</dbReference>
<dbReference type="CDD" id="cd00112">
    <property type="entry name" value="LDLa"/>
    <property type="match status" value="1"/>
</dbReference>
<gene>
    <name evidence="15" type="ORF">MNOR_LOCUS22154</name>
</gene>
<dbReference type="SUPFAM" id="SSF63712">
    <property type="entry name" value="Nicotinic receptor ligand binding domain-like"/>
    <property type="match status" value="1"/>
</dbReference>